<name>A0A0R1RB52_9LACO</name>
<dbReference type="OrthoDB" id="9775224at2"/>
<evidence type="ECO:0000313" key="4">
    <source>
        <dbReference type="EMBL" id="KRL53865.1"/>
    </source>
</evidence>
<dbReference type="PIRSF" id="PIRSF028756">
    <property type="entry name" value="PPK2_prd"/>
    <property type="match status" value="1"/>
</dbReference>
<dbReference type="eggNOG" id="COG2326">
    <property type="taxonomic scope" value="Bacteria"/>
</dbReference>
<feature type="domain" description="Polyphosphate kinase-2-related" evidence="3">
    <location>
        <begin position="30"/>
        <end position="267"/>
    </location>
</feature>
<dbReference type="InterPro" id="IPR022488">
    <property type="entry name" value="PPK2-related"/>
</dbReference>
<gene>
    <name evidence="4" type="ORF">FD35_GL000832</name>
</gene>
<dbReference type="AlphaFoldDB" id="A0A0R1RB52"/>
<dbReference type="STRING" id="1114972.FD35_GL000832"/>
<accession>A0A0R1RB52</accession>
<reference evidence="4 5" key="1">
    <citation type="journal article" date="2015" name="Genome Announc.">
        <title>Expanding the biotechnology potential of lactobacilli through comparative genomics of 213 strains and associated genera.</title>
        <authorList>
            <person name="Sun Z."/>
            <person name="Harris H.M."/>
            <person name="McCann A."/>
            <person name="Guo C."/>
            <person name="Argimon S."/>
            <person name="Zhang W."/>
            <person name="Yang X."/>
            <person name="Jeffery I.B."/>
            <person name="Cooney J.C."/>
            <person name="Kagawa T.F."/>
            <person name="Liu W."/>
            <person name="Song Y."/>
            <person name="Salvetti E."/>
            <person name="Wrobel A."/>
            <person name="Rasinkangas P."/>
            <person name="Parkhill J."/>
            <person name="Rea M.C."/>
            <person name="O'Sullivan O."/>
            <person name="Ritari J."/>
            <person name="Douillard F.P."/>
            <person name="Paul Ross R."/>
            <person name="Yang R."/>
            <person name="Briner A.E."/>
            <person name="Felis G.E."/>
            <person name="de Vos W.M."/>
            <person name="Barrangou R."/>
            <person name="Klaenhammer T.R."/>
            <person name="Caufield P.W."/>
            <person name="Cui Y."/>
            <person name="Zhang H."/>
            <person name="O'Toole P.W."/>
        </authorList>
    </citation>
    <scope>NUCLEOTIDE SEQUENCE [LARGE SCALE GENOMIC DNA]</scope>
    <source>
        <strain evidence="4 5">DSM 15814</strain>
    </source>
</reference>
<dbReference type="NCBIfam" id="TIGR03709">
    <property type="entry name" value="PPK2_rel_1"/>
    <property type="match status" value="1"/>
</dbReference>
<dbReference type="PANTHER" id="PTHR34383:SF3">
    <property type="entry name" value="POLYPHOSPHATE:AMP PHOSPHOTRANSFERASE"/>
    <property type="match status" value="1"/>
</dbReference>
<proteinExistence type="predicted"/>
<dbReference type="InterPro" id="IPR022300">
    <property type="entry name" value="PPK2-rel_1"/>
</dbReference>
<evidence type="ECO:0000256" key="1">
    <source>
        <dbReference type="ARBA" id="ARBA00022679"/>
    </source>
</evidence>
<dbReference type="InterPro" id="IPR027417">
    <property type="entry name" value="P-loop_NTPase"/>
</dbReference>
<organism evidence="4 5">
    <name type="scientific">Furfurilactobacillus rossiae DSM 15814</name>
    <dbReference type="NCBI Taxonomy" id="1114972"/>
    <lineage>
        <taxon>Bacteria</taxon>
        <taxon>Bacillati</taxon>
        <taxon>Bacillota</taxon>
        <taxon>Bacilli</taxon>
        <taxon>Lactobacillales</taxon>
        <taxon>Lactobacillaceae</taxon>
        <taxon>Furfurilactobacillus</taxon>
    </lineage>
</organism>
<dbReference type="SUPFAM" id="SSF52540">
    <property type="entry name" value="P-loop containing nucleoside triphosphate hydrolases"/>
    <property type="match status" value="1"/>
</dbReference>
<dbReference type="RefSeq" id="WP_017261569.1">
    <property type="nucleotide sequence ID" value="NZ_AUAW01000017.1"/>
</dbReference>
<dbReference type="GO" id="GO:0006797">
    <property type="term" value="P:polyphosphate metabolic process"/>
    <property type="evidence" value="ECO:0007669"/>
    <property type="project" value="InterPro"/>
</dbReference>
<keyword evidence="2" id="KW-0418">Kinase</keyword>
<comment type="caution">
    <text evidence="4">The sequence shown here is derived from an EMBL/GenBank/DDBJ whole genome shotgun (WGS) entry which is preliminary data.</text>
</comment>
<dbReference type="PATRIC" id="fig|1114972.6.peg.838"/>
<keyword evidence="1" id="KW-0808">Transferase</keyword>
<evidence type="ECO:0000256" key="2">
    <source>
        <dbReference type="ARBA" id="ARBA00022777"/>
    </source>
</evidence>
<evidence type="ECO:0000259" key="3">
    <source>
        <dbReference type="Pfam" id="PF03976"/>
    </source>
</evidence>
<protein>
    <recommendedName>
        <fullName evidence="3">Polyphosphate kinase-2-related domain-containing protein</fullName>
    </recommendedName>
</protein>
<keyword evidence="5" id="KW-1185">Reference proteome</keyword>
<evidence type="ECO:0000313" key="5">
    <source>
        <dbReference type="Proteomes" id="UP000051999"/>
    </source>
</evidence>
<dbReference type="InterPro" id="IPR016898">
    <property type="entry name" value="Polyphosphate_phosphotransfera"/>
</dbReference>
<sequence>MNYESEYRFDGSERLHLKNQATSLPSPVPDKDKIKAQLADNITKLADLQSRLYAQASYGVVVLLQGMDAAGKDSMIRHVMSGLDPEGTSVVSFKQPTSNELAHDYLWRISSALPRRGSIQIFNRSQYEDVLISRVHPEILLGQHLPGINQLSDVTDDFFNQRFRDITHYEEYLKHNGFIMVKFFLHYSRDEQKHRFEKRIEVPDKNWKFSAADIKERAFWDDYQKAYEDMLNHTATKENPWYIIPSDSKWNSRMVVSDILTTRLAALKPEYPTVTDEQKQQLHEILNHLQTDKKA</sequence>
<dbReference type="Pfam" id="PF03976">
    <property type="entry name" value="PPK2"/>
    <property type="match status" value="1"/>
</dbReference>
<dbReference type="Proteomes" id="UP000051999">
    <property type="component" value="Unassembled WGS sequence"/>
</dbReference>
<dbReference type="PANTHER" id="PTHR34383">
    <property type="entry name" value="POLYPHOSPHATE:AMP PHOSPHOTRANSFERASE-RELATED"/>
    <property type="match status" value="1"/>
</dbReference>
<dbReference type="GO" id="GO:0008976">
    <property type="term" value="F:polyphosphate kinase activity"/>
    <property type="evidence" value="ECO:0007669"/>
    <property type="project" value="InterPro"/>
</dbReference>
<dbReference type="EMBL" id="AZFF01000014">
    <property type="protein sequence ID" value="KRL53865.1"/>
    <property type="molecule type" value="Genomic_DNA"/>
</dbReference>
<dbReference type="Gene3D" id="3.40.50.300">
    <property type="entry name" value="P-loop containing nucleotide triphosphate hydrolases"/>
    <property type="match status" value="1"/>
</dbReference>